<evidence type="ECO:0000313" key="2">
    <source>
        <dbReference type="EMBL" id="GGR16980.1"/>
    </source>
</evidence>
<feature type="transmembrane region" description="Helical" evidence="1">
    <location>
        <begin position="59"/>
        <end position="80"/>
    </location>
</feature>
<comment type="caution">
    <text evidence="2">The sequence shown here is derived from an EMBL/GenBank/DDBJ whole genome shotgun (WGS) entry which is preliminary data.</text>
</comment>
<evidence type="ECO:0000313" key="3">
    <source>
        <dbReference type="Proteomes" id="UP000603865"/>
    </source>
</evidence>
<feature type="transmembrane region" description="Helical" evidence="1">
    <location>
        <begin position="116"/>
        <end position="134"/>
    </location>
</feature>
<accession>A0A918CCA6</accession>
<reference evidence="2" key="1">
    <citation type="journal article" date="2014" name="Int. J. Syst. Evol. Microbiol.">
        <title>Complete genome sequence of Corynebacterium casei LMG S-19264T (=DSM 44701T), isolated from a smear-ripened cheese.</title>
        <authorList>
            <consortium name="US DOE Joint Genome Institute (JGI-PGF)"/>
            <person name="Walter F."/>
            <person name="Albersmeier A."/>
            <person name="Kalinowski J."/>
            <person name="Ruckert C."/>
        </authorList>
    </citation>
    <scope>NUCLEOTIDE SEQUENCE</scope>
    <source>
        <strain evidence="2">JCM 31311</strain>
    </source>
</reference>
<name>A0A918CCA6_9DEIO</name>
<protein>
    <submittedName>
        <fullName evidence="2">Uncharacterized protein</fullName>
    </submittedName>
</protein>
<keyword evidence="1" id="KW-1133">Transmembrane helix</keyword>
<dbReference type="AlphaFoldDB" id="A0A918CCA6"/>
<keyword evidence="3" id="KW-1185">Reference proteome</keyword>
<dbReference type="Proteomes" id="UP000603865">
    <property type="component" value="Unassembled WGS sequence"/>
</dbReference>
<organism evidence="2 3">
    <name type="scientific">Deinococcus ruber</name>
    <dbReference type="NCBI Taxonomy" id="1848197"/>
    <lineage>
        <taxon>Bacteria</taxon>
        <taxon>Thermotogati</taxon>
        <taxon>Deinococcota</taxon>
        <taxon>Deinococci</taxon>
        <taxon>Deinococcales</taxon>
        <taxon>Deinococcaceae</taxon>
        <taxon>Deinococcus</taxon>
    </lineage>
</organism>
<dbReference type="RefSeq" id="WP_189091529.1">
    <property type="nucleotide sequence ID" value="NZ_BMQL01000019.1"/>
</dbReference>
<feature type="transmembrane region" description="Helical" evidence="1">
    <location>
        <begin position="87"/>
        <end position="104"/>
    </location>
</feature>
<feature type="transmembrane region" description="Helical" evidence="1">
    <location>
        <begin position="21"/>
        <end position="39"/>
    </location>
</feature>
<evidence type="ECO:0000256" key="1">
    <source>
        <dbReference type="SAM" id="Phobius"/>
    </source>
</evidence>
<sequence>MGRERVSRFVRTHTPFQPPKFTVWHGLGLLLLIGIFVFTQHAPGVMADLSGVIIGNPATSWQLAIYVRITIIVLALYALFGVRGLHWLMNIALPCAVVGFELRLGENRITHDPLTLGFGLVQLFCFLVVVRLITRQPDPPKEHA</sequence>
<gene>
    <name evidence="2" type="ORF">GCM10008957_32030</name>
</gene>
<dbReference type="EMBL" id="BMQL01000019">
    <property type="protein sequence ID" value="GGR16980.1"/>
    <property type="molecule type" value="Genomic_DNA"/>
</dbReference>
<keyword evidence="1" id="KW-0812">Transmembrane</keyword>
<keyword evidence="1" id="KW-0472">Membrane</keyword>
<proteinExistence type="predicted"/>
<reference evidence="2" key="2">
    <citation type="submission" date="2020-09" db="EMBL/GenBank/DDBJ databases">
        <authorList>
            <person name="Sun Q."/>
            <person name="Ohkuma M."/>
        </authorList>
    </citation>
    <scope>NUCLEOTIDE SEQUENCE</scope>
    <source>
        <strain evidence="2">JCM 31311</strain>
    </source>
</reference>